<dbReference type="AlphaFoldDB" id="A0A068R8K5"/>
<protein>
    <submittedName>
        <fullName evidence="2">Uncharacterized protein</fullName>
    </submittedName>
</protein>
<proteinExistence type="predicted"/>
<keyword evidence="3" id="KW-1185">Reference proteome</keyword>
<sequence>MCDRDDECKGDEDEPEAGDHKTVSHVDVIFDGSGNVTVGQ</sequence>
<gene>
    <name evidence="2" type="ORF">XPG1_3594</name>
</gene>
<dbReference type="KEGG" id="xpo:XPG1_3594"/>
<evidence type="ECO:0000313" key="3">
    <source>
        <dbReference type="Proteomes" id="UP000032735"/>
    </source>
</evidence>
<organism evidence="2 3">
    <name type="scientific">Xenorhabdus poinarii G6</name>
    <dbReference type="NCBI Taxonomy" id="1354304"/>
    <lineage>
        <taxon>Bacteria</taxon>
        <taxon>Pseudomonadati</taxon>
        <taxon>Pseudomonadota</taxon>
        <taxon>Gammaproteobacteria</taxon>
        <taxon>Enterobacterales</taxon>
        <taxon>Morganellaceae</taxon>
        <taxon>Xenorhabdus</taxon>
    </lineage>
</organism>
<dbReference type="EMBL" id="FO704551">
    <property type="protein sequence ID" value="CDG23221.1"/>
    <property type="molecule type" value="Genomic_DNA"/>
</dbReference>
<dbReference type="STRING" id="1354304.XPG1_3594"/>
<dbReference type="Proteomes" id="UP000032735">
    <property type="component" value="Chromosome"/>
</dbReference>
<accession>A0A068R8K5</accession>
<evidence type="ECO:0000256" key="1">
    <source>
        <dbReference type="SAM" id="MobiDB-lite"/>
    </source>
</evidence>
<reference evidence="2 3" key="1">
    <citation type="submission" date="2013-07" db="EMBL/GenBank/DDBJ databases">
        <authorList>
            <person name="Genoscope - CEA"/>
        </authorList>
    </citation>
    <scope>NUCLEOTIDE SEQUENCE [LARGE SCALE GENOMIC DNA]</scope>
    <source>
        <strain evidence="2 3">G6</strain>
    </source>
</reference>
<dbReference type="HOGENOM" id="CLU_3298865_0_0_6"/>
<evidence type="ECO:0000313" key="2">
    <source>
        <dbReference type="EMBL" id="CDG23221.1"/>
    </source>
</evidence>
<feature type="region of interest" description="Disordered" evidence="1">
    <location>
        <begin position="1"/>
        <end position="26"/>
    </location>
</feature>
<name>A0A068R8K5_9GAMM</name>